<protein>
    <recommendedName>
        <fullName evidence="3">Inner membrane protein YjeT (Clustered with HflC)</fullName>
    </recommendedName>
</protein>
<reference evidence="2" key="1">
    <citation type="submission" date="2018-06" db="EMBL/GenBank/DDBJ databases">
        <authorList>
            <person name="Zhirakovskaya E."/>
        </authorList>
    </citation>
    <scope>NUCLEOTIDE SEQUENCE</scope>
</reference>
<accession>A0A3B0UA48</accession>
<dbReference type="InterPro" id="IPR019201">
    <property type="entry name" value="DUF2065"/>
</dbReference>
<keyword evidence="1" id="KW-1133">Transmembrane helix</keyword>
<evidence type="ECO:0008006" key="3">
    <source>
        <dbReference type="Google" id="ProtNLM"/>
    </source>
</evidence>
<keyword evidence="1" id="KW-0472">Membrane</keyword>
<dbReference type="EMBL" id="UOEQ01000349">
    <property type="protein sequence ID" value="VAW21419.1"/>
    <property type="molecule type" value="Genomic_DNA"/>
</dbReference>
<sequence>MAIVLEGLLYAAFPEQMKRALASLLELPNSKLRAGALAFAAVGLIILYLIKS</sequence>
<dbReference type="AlphaFoldDB" id="A0A3B0UA48"/>
<name>A0A3B0UA48_9ZZZZ</name>
<keyword evidence="1" id="KW-0812">Transmembrane</keyword>
<gene>
    <name evidence="2" type="ORF">MNBD_ALPHA11-1107</name>
</gene>
<organism evidence="2">
    <name type="scientific">hydrothermal vent metagenome</name>
    <dbReference type="NCBI Taxonomy" id="652676"/>
    <lineage>
        <taxon>unclassified sequences</taxon>
        <taxon>metagenomes</taxon>
        <taxon>ecological metagenomes</taxon>
    </lineage>
</organism>
<evidence type="ECO:0000256" key="1">
    <source>
        <dbReference type="SAM" id="Phobius"/>
    </source>
</evidence>
<proteinExistence type="predicted"/>
<dbReference type="Pfam" id="PF09838">
    <property type="entry name" value="DUF2065"/>
    <property type="match status" value="1"/>
</dbReference>
<feature type="transmembrane region" description="Helical" evidence="1">
    <location>
        <begin position="32"/>
        <end position="50"/>
    </location>
</feature>
<evidence type="ECO:0000313" key="2">
    <source>
        <dbReference type="EMBL" id="VAW21419.1"/>
    </source>
</evidence>